<evidence type="ECO:0000313" key="7">
    <source>
        <dbReference type="EMBL" id="VDN33324.1"/>
    </source>
</evidence>
<evidence type="ECO:0000313" key="9">
    <source>
        <dbReference type="WBParaSite" id="GPUH_0001920601-mRNA-1"/>
    </source>
</evidence>
<dbReference type="PROSITE" id="PS50262">
    <property type="entry name" value="G_PROTEIN_RECEP_F1_2"/>
    <property type="match status" value="1"/>
</dbReference>
<feature type="transmembrane region" description="Helical" evidence="5">
    <location>
        <begin position="6"/>
        <end position="28"/>
    </location>
</feature>
<keyword evidence="2 5" id="KW-0812">Transmembrane</keyword>
<keyword evidence="8" id="KW-1185">Reference proteome</keyword>
<accession>A0A183EDZ0</accession>
<organism evidence="9">
    <name type="scientific">Gongylonema pulchrum</name>
    <dbReference type="NCBI Taxonomy" id="637853"/>
    <lineage>
        <taxon>Eukaryota</taxon>
        <taxon>Metazoa</taxon>
        <taxon>Ecdysozoa</taxon>
        <taxon>Nematoda</taxon>
        <taxon>Chromadorea</taxon>
        <taxon>Rhabditida</taxon>
        <taxon>Spirurina</taxon>
        <taxon>Spiruromorpha</taxon>
        <taxon>Spiruroidea</taxon>
        <taxon>Gongylonematidae</taxon>
        <taxon>Gongylonema</taxon>
    </lineage>
</organism>
<feature type="transmembrane region" description="Helical" evidence="5">
    <location>
        <begin position="82"/>
        <end position="105"/>
    </location>
</feature>
<evidence type="ECO:0000256" key="1">
    <source>
        <dbReference type="ARBA" id="ARBA00004370"/>
    </source>
</evidence>
<dbReference type="InterPro" id="IPR019424">
    <property type="entry name" value="7TM_GPCR_Srsx"/>
</dbReference>
<reference evidence="9" key="1">
    <citation type="submission" date="2016-06" db="UniProtKB">
        <authorList>
            <consortium name="WormBaseParasite"/>
        </authorList>
    </citation>
    <scope>IDENTIFICATION</scope>
</reference>
<dbReference type="SUPFAM" id="SSF81321">
    <property type="entry name" value="Family A G protein-coupled receptor-like"/>
    <property type="match status" value="1"/>
</dbReference>
<evidence type="ECO:0000256" key="5">
    <source>
        <dbReference type="SAM" id="Phobius"/>
    </source>
</evidence>
<evidence type="ECO:0000259" key="6">
    <source>
        <dbReference type="PROSITE" id="PS50262"/>
    </source>
</evidence>
<dbReference type="Pfam" id="PF10320">
    <property type="entry name" value="7TM_GPCR_Srsx"/>
    <property type="match status" value="1"/>
</dbReference>
<dbReference type="EMBL" id="UYRT01088067">
    <property type="protein sequence ID" value="VDN33324.1"/>
    <property type="molecule type" value="Genomic_DNA"/>
</dbReference>
<dbReference type="InterPro" id="IPR017452">
    <property type="entry name" value="GPCR_Rhodpsn_7TM"/>
</dbReference>
<comment type="subcellular location">
    <subcellularLocation>
        <location evidence="1">Membrane</location>
    </subcellularLocation>
</comment>
<dbReference type="Proteomes" id="UP000271098">
    <property type="component" value="Unassembled WGS sequence"/>
</dbReference>
<dbReference type="AlphaFoldDB" id="A0A183EDZ0"/>
<evidence type="ECO:0000313" key="8">
    <source>
        <dbReference type="Proteomes" id="UP000271098"/>
    </source>
</evidence>
<dbReference type="GO" id="GO:0016020">
    <property type="term" value="C:membrane"/>
    <property type="evidence" value="ECO:0007669"/>
    <property type="project" value="UniProtKB-SubCell"/>
</dbReference>
<evidence type="ECO:0000256" key="4">
    <source>
        <dbReference type="ARBA" id="ARBA00023136"/>
    </source>
</evidence>
<evidence type="ECO:0000256" key="3">
    <source>
        <dbReference type="ARBA" id="ARBA00022989"/>
    </source>
</evidence>
<name>A0A183EDZ0_9BILA</name>
<keyword evidence="4 5" id="KW-0472">Membrane</keyword>
<dbReference type="Gene3D" id="1.20.1070.10">
    <property type="entry name" value="Rhodopsin 7-helix transmembrane proteins"/>
    <property type="match status" value="1"/>
</dbReference>
<dbReference type="PANTHER" id="PTHR23360">
    <property type="entry name" value="G-PROTEIN COUPLED RECEPTORS FAMILY 1 PROFILE DOMAIN-CONTAINING PROTEIN-RELATED"/>
    <property type="match status" value="1"/>
</dbReference>
<proteinExistence type="predicted"/>
<feature type="domain" description="G-protein coupled receptors family 1 profile" evidence="6">
    <location>
        <begin position="21"/>
        <end position="115"/>
    </location>
</feature>
<dbReference type="InterPro" id="IPR047130">
    <property type="entry name" value="7TM_GPCR_Srsx_nematod"/>
</dbReference>
<dbReference type="WBParaSite" id="GPUH_0001920601-mRNA-1">
    <property type="protein sequence ID" value="GPUH_0001920601-mRNA-1"/>
    <property type="gene ID" value="GPUH_0001920601"/>
</dbReference>
<sequence length="115" mass="13006">MRAIEISAILMIPVLLLGMFGNIHLLCATYRSKQLRNRSGLLLALIAFFDLASFSEIHETKNAIEILSGKSLKPRNTCFHSIILYTISYNMACTAILFLAIDRLIAVWSPIRYMN</sequence>
<gene>
    <name evidence="7" type="ORF">GPUH_LOCUS19181</name>
</gene>
<dbReference type="PANTHER" id="PTHR23360:SF37">
    <property type="entry name" value="G-PROTEIN COUPLED RECEPTORS FAMILY 1 PROFILE DOMAIN-CONTAINING PROTEIN"/>
    <property type="match status" value="1"/>
</dbReference>
<reference evidence="7 8" key="2">
    <citation type="submission" date="2018-11" db="EMBL/GenBank/DDBJ databases">
        <authorList>
            <consortium name="Pathogen Informatics"/>
        </authorList>
    </citation>
    <scope>NUCLEOTIDE SEQUENCE [LARGE SCALE GENOMIC DNA]</scope>
</reference>
<evidence type="ECO:0000256" key="2">
    <source>
        <dbReference type="ARBA" id="ARBA00022692"/>
    </source>
</evidence>
<protein>
    <submittedName>
        <fullName evidence="9">G_PROTEIN_RECEP_F1_2 domain-containing protein</fullName>
    </submittedName>
</protein>
<keyword evidence="3 5" id="KW-1133">Transmembrane helix</keyword>